<evidence type="ECO:0000313" key="13">
    <source>
        <dbReference type="Proteomes" id="UP000324907"/>
    </source>
</evidence>
<evidence type="ECO:0000313" key="11">
    <source>
        <dbReference type="Proteomes" id="UP000322899"/>
    </source>
</evidence>
<dbReference type="EMBL" id="VLTN01000013">
    <property type="protein sequence ID" value="KAA0154074.1"/>
    <property type="molecule type" value="Genomic_DNA"/>
</dbReference>
<keyword evidence="12" id="KW-1185">Reference proteome</keyword>
<dbReference type="Proteomes" id="UP000322899">
    <property type="component" value="Unassembled WGS sequence"/>
</dbReference>
<dbReference type="AlphaFoldDB" id="A0A5A8CP33"/>
<dbReference type="OrthoDB" id="29145at2759"/>
<evidence type="ECO:0000256" key="1">
    <source>
        <dbReference type="ARBA" id="ARBA00010394"/>
    </source>
</evidence>
<dbReference type="EMBL" id="VLTL01000194">
    <property type="protein sequence ID" value="KAA0153950.1"/>
    <property type="molecule type" value="Genomic_DNA"/>
</dbReference>
<keyword evidence="3" id="KW-0677">Repeat</keyword>
<dbReference type="InterPro" id="IPR032413">
    <property type="entry name" value="Arm_3"/>
</dbReference>
<dbReference type="Proteomes" id="UP000324907">
    <property type="component" value="Unassembled WGS sequence"/>
</dbReference>
<evidence type="ECO:0000256" key="6">
    <source>
        <dbReference type="PROSITE-ProRule" id="PRU00259"/>
    </source>
</evidence>
<evidence type="ECO:0000313" key="10">
    <source>
        <dbReference type="EMBL" id="KAA0174253.1"/>
    </source>
</evidence>
<evidence type="ECO:0000256" key="4">
    <source>
        <dbReference type="ARBA" id="ARBA00022927"/>
    </source>
</evidence>
<dbReference type="GO" id="GO:0061608">
    <property type="term" value="F:nuclear import signal receptor activity"/>
    <property type="evidence" value="ECO:0007669"/>
    <property type="project" value="InterPro"/>
</dbReference>
<dbReference type="Gene3D" id="1.25.10.10">
    <property type="entry name" value="Leucine-rich Repeat Variant"/>
    <property type="match status" value="1"/>
</dbReference>
<dbReference type="EMBL" id="VLTM01000007">
    <property type="protein sequence ID" value="KAA0166813.1"/>
    <property type="molecule type" value="Genomic_DNA"/>
</dbReference>
<comment type="caution">
    <text evidence="7">The sequence shown here is derived from an EMBL/GenBank/DDBJ whole genome shotgun (WGS) entry which is preliminary data.</text>
</comment>
<keyword evidence="4 5" id="KW-0653">Protein transport</keyword>
<gene>
    <name evidence="10" type="ORF">FNF27_04265</name>
    <name evidence="7" type="ORF">FNF28_06892</name>
    <name evidence="8" type="ORF">FNF29_02697</name>
    <name evidence="9" type="ORF">FNF31_01188</name>
</gene>
<protein>
    <recommendedName>
        <fullName evidence="5">Importin subunit alpha</fullName>
    </recommendedName>
</protein>
<dbReference type="InterPro" id="IPR000225">
    <property type="entry name" value="Armadillo"/>
</dbReference>
<organism evidence="7 13">
    <name type="scientific">Cafeteria roenbergensis</name>
    <name type="common">Marine flagellate</name>
    <dbReference type="NCBI Taxonomy" id="33653"/>
    <lineage>
        <taxon>Eukaryota</taxon>
        <taxon>Sar</taxon>
        <taxon>Stramenopiles</taxon>
        <taxon>Bigyra</taxon>
        <taxon>Opalozoa</taxon>
        <taxon>Bicosoecida</taxon>
        <taxon>Cafeteriaceae</taxon>
        <taxon>Cafeteria</taxon>
    </lineage>
</organism>
<dbReference type="InterPro" id="IPR016024">
    <property type="entry name" value="ARM-type_fold"/>
</dbReference>
<dbReference type="GO" id="GO:0005737">
    <property type="term" value="C:cytoplasm"/>
    <property type="evidence" value="ECO:0007669"/>
    <property type="project" value="InterPro"/>
</dbReference>
<dbReference type="GO" id="GO:0006606">
    <property type="term" value="P:protein import into nucleus"/>
    <property type="evidence" value="ECO:0007669"/>
    <property type="project" value="InterPro"/>
</dbReference>
<dbReference type="Proteomes" id="UP000323011">
    <property type="component" value="Unassembled WGS sequence"/>
</dbReference>
<dbReference type="Pfam" id="PF00514">
    <property type="entry name" value="Arm"/>
    <property type="match status" value="4"/>
</dbReference>
<evidence type="ECO:0000256" key="5">
    <source>
        <dbReference type="PIRNR" id="PIRNR005673"/>
    </source>
</evidence>
<evidence type="ECO:0000313" key="7">
    <source>
        <dbReference type="EMBL" id="KAA0153950.1"/>
    </source>
</evidence>
<dbReference type="PANTHER" id="PTHR23316">
    <property type="entry name" value="IMPORTIN ALPHA"/>
    <property type="match status" value="1"/>
</dbReference>
<evidence type="ECO:0000313" key="14">
    <source>
        <dbReference type="Proteomes" id="UP000325113"/>
    </source>
</evidence>
<evidence type="ECO:0000313" key="12">
    <source>
        <dbReference type="Proteomes" id="UP000323011"/>
    </source>
</evidence>
<feature type="repeat" description="ARM" evidence="6">
    <location>
        <begin position="150"/>
        <end position="177"/>
    </location>
</feature>
<evidence type="ECO:0000256" key="3">
    <source>
        <dbReference type="ARBA" id="ARBA00022737"/>
    </source>
</evidence>
<accession>A0A5A8CP33</accession>
<dbReference type="OMA" id="HENRQIG"/>
<proteinExistence type="inferred from homology"/>
<feature type="repeat" description="ARM" evidence="6">
    <location>
        <begin position="110"/>
        <end position="147"/>
    </location>
</feature>
<dbReference type="PIRSF" id="PIRSF005673">
    <property type="entry name" value="Importin_alpha"/>
    <property type="match status" value="1"/>
</dbReference>
<dbReference type="InterPro" id="IPR024931">
    <property type="entry name" value="Importin_alpha"/>
</dbReference>
<name>A0A5A8CP33_CAFRO</name>
<dbReference type="SUPFAM" id="SSF48371">
    <property type="entry name" value="ARM repeat"/>
    <property type="match status" value="1"/>
</dbReference>
<reference evidence="11 12" key="1">
    <citation type="submission" date="2019-07" db="EMBL/GenBank/DDBJ databases">
        <title>Genomes of Cafeteria roenbergensis.</title>
        <authorList>
            <person name="Fischer M.G."/>
            <person name="Hackl T."/>
            <person name="Roman M."/>
        </authorList>
    </citation>
    <scope>NUCLEOTIDE SEQUENCE [LARGE SCALE GENOMIC DNA]</scope>
    <source>
        <strain evidence="8 12">BVI</strain>
        <strain evidence="9 14">Cflag</strain>
        <strain evidence="10 11">E4-10P</strain>
        <strain evidence="7 13">RCC970-E3</strain>
    </source>
</reference>
<comment type="similarity">
    <text evidence="1 5">Belongs to the importin alpha family.</text>
</comment>
<evidence type="ECO:0000256" key="2">
    <source>
        <dbReference type="ARBA" id="ARBA00022448"/>
    </source>
</evidence>
<evidence type="ECO:0000313" key="8">
    <source>
        <dbReference type="EMBL" id="KAA0154074.1"/>
    </source>
</evidence>
<dbReference type="Proteomes" id="UP000325113">
    <property type="component" value="Unassembled WGS sequence"/>
</dbReference>
<evidence type="ECO:0000313" key="9">
    <source>
        <dbReference type="EMBL" id="KAA0166813.1"/>
    </source>
</evidence>
<dbReference type="Pfam" id="PF16186">
    <property type="entry name" value="Arm_3"/>
    <property type="match status" value="1"/>
</dbReference>
<dbReference type="SMART" id="SM00185">
    <property type="entry name" value="ARM"/>
    <property type="match status" value="7"/>
</dbReference>
<sequence>MLSDRLKNFHRGIDSAKSAKSRQEASVRLARSKRAEMMNKRRAAISETPAAAVVPECTELPTELSLAHLSIYVQAMQGSNVDVMVAATASVRRLLSKDNKPPVDEVLAGGAGPVLVRLLGHPDQRVVFEAAWCITNIASTEHTSKVVELGAIPALVALLRSPHANVREQVIWCLGNVVGDGPTYRDMLLDTPDCVAALTLNIQAPANVSLLRNATWAMSNFCRGKPKPDPAKLGSVLGVLVGLLRSSDKDVLADALWGLSYLTDGSITFSGQLIGMEGALSCLVDSLRHERSGVVIPALRTIGNIVSGDDDQTEALIDAGCLGPMAKLVSSDKRNIRREACWAASNIAAGTKDQIGRLVHTPSMMANVQEQARVDEWFVRREAAWVISNVANSGKPIDVAAMVEGGVFESIVALLNSKEPKTCRLMLDALGDIFSKGSVLGRLEGWLLRFEEADGLEAVDDLQSHENSDVYEASTRLAEAYLAEDDEDDEAEVANPFGETAMVPAPTATHQTFGAAPAFGQATTAFNTAPAGTPGKPAAAAANPFGAASGAGFGGAAFGAAPAAAPVASAPAGAFSFAGATFQ</sequence>
<dbReference type="PROSITE" id="PS50176">
    <property type="entry name" value="ARM_REPEAT"/>
    <property type="match status" value="2"/>
</dbReference>
<dbReference type="EMBL" id="VLTO01000024">
    <property type="protein sequence ID" value="KAA0174253.1"/>
    <property type="molecule type" value="Genomic_DNA"/>
</dbReference>
<keyword evidence="2 5" id="KW-0813">Transport</keyword>
<dbReference type="InterPro" id="IPR011989">
    <property type="entry name" value="ARM-like"/>
</dbReference>